<dbReference type="PANTHER" id="PTHR11206">
    <property type="entry name" value="MULTIDRUG RESISTANCE PROTEIN"/>
    <property type="match status" value="1"/>
</dbReference>
<evidence type="ECO:0008006" key="4">
    <source>
        <dbReference type="Google" id="ProtNLM"/>
    </source>
</evidence>
<accession>A0A9R1KBZ5</accession>
<reference evidence="3" key="1">
    <citation type="journal article" date="2017" name="Gigascience">
        <title>The first near-complete assembly of the hexaploid bread wheat genome, Triticum aestivum.</title>
        <authorList>
            <person name="Zimin A.V."/>
            <person name="Puiu D."/>
            <person name="Hall R."/>
            <person name="Kingan S."/>
            <person name="Clavijo B.J."/>
            <person name="Salzberg S.L."/>
        </authorList>
    </citation>
    <scope>NUCLEOTIDE SEQUENCE</scope>
    <source>
        <tissue evidence="3">Leaf</tissue>
    </source>
</reference>
<feature type="transmembrane region" description="Helical" evidence="2">
    <location>
        <begin position="66"/>
        <end position="88"/>
    </location>
</feature>
<dbReference type="GO" id="GO:0015297">
    <property type="term" value="F:antiporter activity"/>
    <property type="evidence" value="ECO:0007669"/>
    <property type="project" value="InterPro"/>
</dbReference>
<keyword evidence="2" id="KW-1133">Transmembrane helix</keyword>
<keyword evidence="2" id="KW-0472">Membrane</keyword>
<comment type="caution">
    <text evidence="3">The sequence shown here is derived from an EMBL/GenBank/DDBJ whole genome shotgun (WGS) entry which is preliminary data.</text>
</comment>
<evidence type="ECO:0000256" key="1">
    <source>
        <dbReference type="ARBA" id="ARBA00010199"/>
    </source>
</evidence>
<dbReference type="Proteomes" id="UP000815260">
    <property type="component" value="Chromosome 4B"/>
</dbReference>
<feature type="non-terminal residue" evidence="3">
    <location>
        <position position="1"/>
    </location>
</feature>
<dbReference type="GO" id="GO:0016020">
    <property type="term" value="C:membrane"/>
    <property type="evidence" value="ECO:0007669"/>
    <property type="project" value="InterPro"/>
</dbReference>
<dbReference type="InterPro" id="IPR002528">
    <property type="entry name" value="MATE_fam"/>
</dbReference>
<dbReference type="EMBL" id="CM022221">
    <property type="protein sequence ID" value="KAF7048474.1"/>
    <property type="molecule type" value="Genomic_DNA"/>
</dbReference>
<comment type="similarity">
    <text evidence="1">Belongs to the multi antimicrobial extrusion (MATE) (TC 2.A.66.1) family.</text>
</comment>
<reference evidence="3" key="2">
    <citation type="submission" date="2020-03" db="EMBL/GenBank/DDBJ databases">
        <title>The second near-complete assembly of the hexaploid bread wheat (Triticum aestivum) genome.</title>
        <authorList>
            <person name="Zimin A.V."/>
            <person name="Puiu D."/>
            <person name="Shumante A."/>
            <person name="Alonge M."/>
            <person name="Salzberg S.L."/>
        </authorList>
    </citation>
    <scope>NUCLEOTIDE SEQUENCE</scope>
    <source>
        <tissue evidence="3">Leaf</tissue>
    </source>
</reference>
<dbReference type="GO" id="GO:0042910">
    <property type="term" value="F:xenobiotic transmembrane transporter activity"/>
    <property type="evidence" value="ECO:0007669"/>
    <property type="project" value="InterPro"/>
</dbReference>
<dbReference type="Pfam" id="PF01554">
    <property type="entry name" value="MatE"/>
    <property type="match status" value="1"/>
</dbReference>
<name>A0A9R1KBZ5_WHEAT</name>
<keyword evidence="2" id="KW-0812">Transmembrane</keyword>
<organism evidence="3">
    <name type="scientific">Triticum aestivum</name>
    <name type="common">Wheat</name>
    <dbReference type="NCBI Taxonomy" id="4565"/>
    <lineage>
        <taxon>Eukaryota</taxon>
        <taxon>Viridiplantae</taxon>
        <taxon>Streptophyta</taxon>
        <taxon>Embryophyta</taxon>
        <taxon>Tracheophyta</taxon>
        <taxon>Spermatophyta</taxon>
        <taxon>Magnoliopsida</taxon>
        <taxon>Liliopsida</taxon>
        <taxon>Poales</taxon>
        <taxon>Poaceae</taxon>
        <taxon>BOP clade</taxon>
        <taxon>Pooideae</taxon>
        <taxon>Triticodae</taxon>
        <taxon>Triticeae</taxon>
        <taxon>Triticinae</taxon>
        <taxon>Triticum</taxon>
    </lineage>
</organism>
<gene>
    <name evidence="3" type="ORF">CFC21_057230</name>
</gene>
<dbReference type="AlphaFoldDB" id="A0A9R1KBZ5"/>
<evidence type="ECO:0000313" key="3">
    <source>
        <dbReference type="EMBL" id="KAF7048474.1"/>
    </source>
</evidence>
<dbReference type="OrthoDB" id="2126698at2759"/>
<evidence type="ECO:0000256" key="2">
    <source>
        <dbReference type="SAM" id="Phobius"/>
    </source>
</evidence>
<protein>
    <recommendedName>
        <fullName evidence="4">Protein DETOXIFICATION</fullName>
    </recommendedName>
</protein>
<feature type="transmembrane region" description="Helical" evidence="2">
    <location>
        <begin position="169"/>
        <end position="189"/>
    </location>
</feature>
<proteinExistence type="inferred from homology"/>
<feature type="transmembrane region" description="Helical" evidence="2">
    <location>
        <begin position="139"/>
        <end position="162"/>
    </location>
</feature>
<sequence>LEMWYNTILVLLTGNMKNAQIALDALSICLNINGWELMISVGFLGATGVRVANELGAGSARRAKFAIANVVITSFFIGFVLFVFFLFFRGNIAYMFTESRAVAGAVADLSPLLAFSILLNSVQPVLSGVAVGAGWQSAVAYVNITSYYMIGIPLGVVLGYIVGFQVKGIWIGMLVGTLVQTVVLVFITLGTDWQKQVKIAHERLKRWYMDEDTRLQGSAGK</sequence>